<protein>
    <submittedName>
        <fullName evidence="2">Uncharacterized protein</fullName>
    </submittedName>
</protein>
<dbReference type="AlphaFoldDB" id="A0A1Z2XVA8"/>
<dbReference type="Proteomes" id="UP000596035">
    <property type="component" value="Chromosome"/>
</dbReference>
<accession>A0A1Z2XVA8</accession>
<dbReference type="KEGG" id="amur:ADH66_17655"/>
<evidence type="ECO:0000313" key="3">
    <source>
        <dbReference type="Proteomes" id="UP000196710"/>
    </source>
</evidence>
<name>A0A1Z2XVA8_9FIRM</name>
<proteinExistence type="predicted"/>
<reference evidence="3" key="2">
    <citation type="submission" date="2017-05" db="EMBL/GenBank/DDBJ databases">
        <title>Improved OligoMM genomes.</title>
        <authorList>
            <person name="Garzetti D."/>
        </authorList>
    </citation>
    <scope>NUCLEOTIDE SEQUENCE [LARGE SCALE GENOMIC DNA]</scope>
    <source>
        <strain evidence="3">KB18</strain>
    </source>
</reference>
<gene>
    <name evidence="1" type="ORF">ADH66_17655</name>
    <name evidence="2" type="ORF">I5Q82_08060</name>
</gene>
<dbReference type="EMBL" id="CP021422">
    <property type="protein sequence ID" value="ASB42319.1"/>
    <property type="molecule type" value="Genomic_DNA"/>
</dbReference>
<evidence type="ECO:0000313" key="4">
    <source>
        <dbReference type="Proteomes" id="UP000596035"/>
    </source>
</evidence>
<organism evidence="2 4">
    <name type="scientific">Acutalibacter muris</name>
    <dbReference type="NCBI Taxonomy" id="1796620"/>
    <lineage>
        <taxon>Bacteria</taxon>
        <taxon>Bacillati</taxon>
        <taxon>Bacillota</taxon>
        <taxon>Clostridia</taxon>
        <taxon>Eubacteriales</taxon>
        <taxon>Acutalibacteraceae</taxon>
        <taxon>Acutalibacter</taxon>
    </lineage>
</organism>
<dbReference type="EMBL" id="CP065321">
    <property type="protein sequence ID" value="QQR31600.1"/>
    <property type="molecule type" value="Genomic_DNA"/>
</dbReference>
<sequence>MLSRAYGTRFFSDIFVLALTVGEQELRRRMAEGRGITDTGWIQSSLDYDRYFREHDKIEGVPYDTLEVSGLTVEEAAWEVGRWALSKLS</sequence>
<reference evidence="1" key="1">
    <citation type="journal article" date="2017" name="Genome Announc.">
        <title>High-Quality Whole-Genome Sequences of the Oligo-Mouse-Microbiota Bacterial Community.</title>
        <authorList>
            <person name="Garzetti D."/>
            <person name="Brugiroux S."/>
            <person name="Bunk B."/>
            <person name="Pukall R."/>
            <person name="McCoy K.D."/>
            <person name="Macpherson A.J."/>
            <person name="Stecher B."/>
        </authorList>
    </citation>
    <scope>NUCLEOTIDE SEQUENCE</scope>
    <source>
        <strain evidence="1">KB18</strain>
    </source>
</reference>
<evidence type="ECO:0000313" key="2">
    <source>
        <dbReference type="EMBL" id="QQR31600.1"/>
    </source>
</evidence>
<reference evidence="2 4" key="3">
    <citation type="submission" date="2020-11" db="EMBL/GenBank/DDBJ databases">
        <title>Closed and high quality bacterial genomes of the OMM12 community.</title>
        <authorList>
            <person name="Marbouty M."/>
            <person name="Lamy-Besnier Q."/>
            <person name="Debarbieux L."/>
            <person name="Koszul R."/>
        </authorList>
    </citation>
    <scope>NUCLEOTIDE SEQUENCE [LARGE SCALE GENOMIC DNA]</scope>
    <source>
        <strain evidence="2 4">KB18</strain>
    </source>
</reference>
<keyword evidence="3" id="KW-1185">Reference proteome</keyword>
<dbReference type="RefSeq" id="WP_066538105.1">
    <property type="nucleotide sequence ID" value="NZ_CP021422.1"/>
</dbReference>
<evidence type="ECO:0000313" key="1">
    <source>
        <dbReference type="EMBL" id="ASB42319.1"/>
    </source>
</evidence>
<dbReference type="Proteomes" id="UP000196710">
    <property type="component" value="Chromosome"/>
</dbReference>